<organism evidence="2 3">
    <name type="scientific">Streptococcus mitis</name>
    <dbReference type="NCBI Taxonomy" id="28037"/>
    <lineage>
        <taxon>Bacteria</taxon>
        <taxon>Bacillati</taxon>
        <taxon>Bacillota</taxon>
        <taxon>Bacilli</taxon>
        <taxon>Lactobacillales</taxon>
        <taxon>Streptococcaceae</taxon>
        <taxon>Streptococcus</taxon>
        <taxon>Streptococcus mitis group</taxon>
    </lineage>
</organism>
<dbReference type="EMBL" id="CP047883">
    <property type="protein sequence ID" value="QKL33163.1"/>
    <property type="molecule type" value="Genomic_DNA"/>
</dbReference>
<accession>A0A6M9F5T4</accession>
<reference evidence="2 3" key="1">
    <citation type="submission" date="2020-01" db="EMBL/GenBank/DDBJ databases">
        <title>Complete genome sequence of the tetracycline resistane Streptococcus mitis isolate S022-V3-A4.</title>
        <authorList>
            <person name="Pinzauti D."/>
            <person name="Iannelli F."/>
            <person name="Pozzi G."/>
            <person name="Santoro F."/>
        </authorList>
    </citation>
    <scope>NUCLEOTIDE SEQUENCE [LARGE SCALE GENOMIC DNA]</scope>
    <source>
        <strain evidence="2 3">S022-V3-A4</strain>
    </source>
</reference>
<evidence type="ECO:0000313" key="3">
    <source>
        <dbReference type="Proteomes" id="UP000501099"/>
    </source>
</evidence>
<proteinExistence type="predicted"/>
<gene>
    <name evidence="2" type="ORF">M594_05495</name>
</gene>
<feature type="signal peptide" evidence="1">
    <location>
        <begin position="1"/>
        <end position="25"/>
    </location>
</feature>
<feature type="chain" id="PRO_5026833071" description="Lactococcin 972 family bacteriocin" evidence="1">
    <location>
        <begin position="26"/>
        <end position="87"/>
    </location>
</feature>
<sequence length="87" mass="10278">MKKSAKVVLLASLLSVGLFQSSVSAVSVLKTYRYDWNTYYRSSMNYHKHSYINVPSWSRYYSYSEYKVGSGWNYDRYEVINYYSGGY</sequence>
<dbReference type="AlphaFoldDB" id="A0A6M9F5T4"/>
<dbReference type="Proteomes" id="UP000501099">
    <property type="component" value="Chromosome"/>
</dbReference>
<protein>
    <recommendedName>
        <fullName evidence="4">Lactococcin 972 family bacteriocin</fullName>
    </recommendedName>
</protein>
<name>A0A6M9F5T4_STRMT</name>
<keyword evidence="1" id="KW-0732">Signal</keyword>
<evidence type="ECO:0000256" key="1">
    <source>
        <dbReference type="SAM" id="SignalP"/>
    </source>
</evidence>
<evidence type="ECO:0000313" key="2">
    <source>
        <dbReference type="EMBL" id="QKL33163.1"/>
    </source>
</evidence>
<evidence type="ECO:0008006" key="4">
    <source>
        <dbReference type="Google" id="ProtNLM"/>
    </source>
</evidence>